<keyword evidence="3" id="KW-1185">Reference proteome</keyword>
<keyword evidence="1" id="KW-0472">Membrane</keyword>
<feature type="transmembrane region" description="Helical" evidence="1">
    <location>
        <begin position="84"/>
        <end position="109"/>
    </location>
</feature>
<dbReference type="STRING" id="5353.A0A1Q3EAA1"/>
<evidence type="ECO:0000313" key="3">
    <source>
        <dbReference type="Proteomes" id="UP000188533"/>
    </source>
</evidence>
<dbReference type="Proteomes" id="UP000188533">
    <property type="component" value="Unassembled WGS sequence"/>
</dbReference>
<reference evidence="2 3" key="1">
    <citation type="submission" date="2016-08" db="EMBL/GenBank/DDBJ databases">
        <authorList>
            <consortium name="Lentinula edodes genome sequencing consortium"/>
            <person name="Sakamoto Y."/>
            <person name="Nakade K."/>
            <person name="Sato S."/>
            <person name="Yoshida Y."/>
            <person name="Miyazaki K."/>
            <person name="Natsume S."/>
            <person name="Konno N."/>
        </authorList>
    </citation>
    <scope>NUCLEOTIDE SEQUENCE [LARGE SCALE GENOMIC DNA]</scope>
    <source>
        <strain evidence="2 3">NBRC 111202</strain>
    </source>
</reference>
<name>A0A1Q3EAA1_LENED</name>
<keyword evidence="1" id="KW-0812">Transmembrane</keyword>
<feature type="transmembrane region" description="Helical" evidence="1">
    <location>
        <begin position="21"/>
        <end position="44"/>
    </location>
</feature>
<protein>
    <submittedName>
        <fullName evidence="2">Uncharacterized protein</fullName>
    </submittedName>
</protein>
<accession>A0A1Q3EAA1</accession>
<comment type="caution">
    <text evidence="2">The sequence shown here is derived from an EMBL/GenBank/DDBJ whole genome shotgun (WGS) entry which is preliminary data.</text>
</comment>
<dbReference type="EMBL" id="BDGU01000173">
    <property type="protein sequence ID" value="GAW04014.1"/>
    <property type="molecule type" value="Genomic_DNA"/>
</dbReference>
<feature type="transmembrane region" description="Helical" evidence="1">
    <location>
        <begin position="129"/>
        <end position="151"/>
    </location>
</feature>
<keyword evidence="1" id="KW-1133">Transmembrane helix</keyword>
<sequence length="874" mass="98774">MNPVPDSIEFKPSSSKTIVSLFIGLELSGATGMAIILFTAIFSHQVKRLATWYTFCASWTISCLSYSLLFFAGEINSPEPRKSICVLQAALMYSVPTLTAASTLALLVHSWYNVHFGLSKPPLESNPRVIMTMLSAPFLLWTLLLIGFLSLGIKSPSLVHNFGLYCTFMQILPAKISSLFVIITTFSTIPIQVSLGISLCRNFDRSSSSSTISVQTLKMVVRVFTFSFLILIGFVEGLIHLLTLYRNSAVDMIMALLPVSGVLIFGIQNDLFQSWLAWTGLPFCLGGYLTRNFGSHSDEGGEEDKTVLRQIRHLLQLVMKKGIELQPRLQSLLTSNEPPFDSDVPTITEMLQERLAHIFELEQQLVKMRIEAHVYESLLSGMRRLPPELLTEIFVHYTAPIRQRDYRLSIYSCYPRANAPHQSSPMVLSHVCRKWRLVALSTPLLWTAISIPHRTPLGCINYASLVQRCLTNSQISPLYITLSVLSSAQMQHRSPAAKGLRNAGALETLDKFMPEIYRWRYLHFDILTSQTMLLERNFPPIPPTGAPNMYKIFFRAFSADLDSPEVLWALELIRASPNLHKITFLAPILNLGAASWIHLQYFESRRGMRLSDLFLIFIGCPSLRSCIACFELEEEGPSLPSFGESDPLIQSSHLHTLQLTHLRHAELLAILQWLTLPSLTDLTLAGHHVSDTWPGELFQSFLVRSACKLSTLSLSRFSYSDTNIMDHLRLPNIHDTLEHLELDKWKTPISPELLNFLTFRFTSDSPVNFLVLPKLIDVTFAIHAIVQAVRLREFFLSRWYERSRNHAPFPVAALQRMSIVLLVPYLPNATVSGEQIRRVFSRIEEAVDIDLETCVVDGGTDYPEIDKLGDWDEI</sequence>
<feature type="transmembrane region" description="Helical" evidence="1">
    <location>
        <begin position="50"/>
        <end position="72"/>
    </location>
</feature>
<organism evidence="2 3">
    <name type="scientific">Lentinula edodes</name>
    <name type="common">Shiitake mushroom</name>
    <name type="synonym">Lentinus edodes</name>
    <dbReference type="NCBI Taxonomy" id="5353"/>
    <lineage>
        <taxon>Eukaryota</taxon>
        <taxon>Fungi</taxon>
        <taxon>Dikarya</taxon>
        <taxon>Basidiomycota</taxon>
        <taxon>Agaricomycotina</taxon>
        <taxon>Agaricomycetes</taxon>
        <taxon>Agaricomycetidae</taxon>
        <taxon>Agaricales</taxon>
        <taxon>Marasmiineae</taxon>
        <taxon>Omphalotaceae</taxon>
        <taxon>Lentinula</taxon>
    </lineage>
</organism>
<dbReference type="Gene3D" id="1.20.1280.50">
    <property type="match status" value="1"/>
</dbReference>
<feature type="transmembrane region" description="Helical" evidence="1">
    <location>
        <begin position="219"/>
        <end position="242"/>
    </location>
</feature>
<gene>
    <name evidence="2" type="ORF">LENED_005777</name>
</gene>
<reference evidence="2 3" key="2">
    <citation type="submission" date="2017-02" db="EMBL/GenBank/DDBJ databases">
        <title>A genome survey and senescence transcriptome analysis in Lentinula edodes.</title>
        <authorList>
            <person name="Sakamoto Y."/>
            <person name="Nakade K."/>
            <person name="Sato S."/>
            <person name="Yoshida Y."/>
            <person name="Miyazaki K."/>
            <person name="Natsume S."/>
            <person name="Konno N."/>
        </authorList>
    </citation>
    <scope>NUCLEOTIDE SEQUENCE [LARGE SCALE GENOMIC DNA]</scope>
    <source>
        <strain evidence="2 3">NBRC 111202</strain>
    </source>
</reference>
<evidence type="ECO:0000313" key="2">
    <source>
        <dbReference type="EMBL" id="GAW04014.1"/>
    </source>
</evidence>
<dbReference type="AlphaFoldDB" id="A0A1Q3EAA1"/>
<proteinExistence type="predicted"/>
<feature type="transmembrane region" description="Helical" evidence="1">
    <location>
        <begin position="179"/>
        <end position="199"/>
    </location>
</feature>
<evidence type="ECO:0000256" key="1">
    <source>
        <dbReference type="SAM" id="Phobius"/>
    </source>
</evidence>